<name>A0A9D2FUL6_9STRE</name>
<organism evidence="1 2">
    <name type="scientific">Candidatus Streptococcus faecavium</name>
    <dbReference type="NCBI Taxonomy" id="2838763"/>
    <lineage>
        <taxon>Bacteria</taxon>
        <taxon>Bacillati</taxon>
        <taxon>Bacillota</taxon>
        <taxon>Bacilli</taxon>
        <taxon>Lactobacillales</taxon>
        <taxon>Streptococcaceae</taxon>
        <taxon>Streptococcus</taxon>
    </lineage>
</organism>
<gene>
    <name evidence="1" type="ORF">H9965_00655</name>
</gene>
<dbReference type="GO" id="GO:0005524">
    <property type="term" value="F:ATP binding"/>
    <property type="evidence" value="ECO:0007669"/>
    <property type="project" value="UniProtKB-KW"/>
</dbReference>
<dbReference type="InterPro" id="IPR016628">
    <property type="entry name" value="ATPase_SAG2001_prd"/>
</dbReference>
<dbReference type="InterPro" id="IPR051162">
    <property type="entry name" value="T4SS_component"/>
</dbReference>
<proteinExistence type="predicted"/>
<accession>A0A9D2FUL6</accession>
<sequence length="829" mass="95891">MHKKNKALALEYPIEALYKNYLFTVEDEVWVGYRMASQAFPIHDLAFFKEYIEDGEGILSHDTYEFHFINLPVHFDLDHHIDTTIQQLVKGQFADLGKIYFKQAGEILKDEIQINDYQTYLFVKLTPNPKPSNPKEYIQIAGYALEMIVKQLTGQRKSRQVLLGMHQKEEKMLYEDFLNYKKMERLTRDEIEKVLYYAFHRTDHLPIRKLLPEEINEGIVTPHKGYLTVEQLDKTHYLCFMPIVSMPDTMYGSAFIQNLQDSLPFAIETHQIVKFEPEEKDKNKVFKMRKRLFEQSIDQSKAVGLTDDDEVILFGEERLRELRNQLKNGMKRLCRSHTIFVLAADNLETLEANVKDLQFVLKDTDYKIYRPMADQLTLFNLCMIGNKIQFRSYEQVATTGYVADLGFDLHKEVGNKYGMPLGRVITSKKFKTVSQALALSSKIVWFFPNLTKRAIEGAMHTNGNTLIIGPPGMGKSVLVKYVFLWLTFLGQKILYIDPKNETERFFMKALEKYKHLPEFQALYDRIHFVSISDEEQYRGMLDPLMILPKEQAIQTARSVLEAFGEVNRDPRTATTKKTLILECINEVMTSQGKRHLSRVIELIQKKDAELAKLISGYRVGMGKVLIGNDYSKAIAFNNMVTVLGTQGLQLPTQEEIEAKRINNEQVAGMAIMEVLMKLTYIFSTNKEEDAAIIFDEAKGWEDTAQGRFIIDDSLRKGRANGTDIYLVTQAFMDYDREDKKELISYKFAFRPNQLEAQKKVLHFFGMQPNQANIDMMERLVAGTCLFQDHLGRNQPIAIDVLFDSWMEAIKSTNQEDVSIKAALELEKVR</sequence>
<dbReference type="AlphaFoldDB" id="A0A9D2FUL6"/>
<evidence type="ECO:0000313" key="1">
    <source>
        <dbReference type="EMBL" id="HIZ66987.1"/>
    </source>
</evidence>
<dbReference type="Proteomes" id="UP000824058">
    <property type="component" value="Unassembled WGS sequence"/>
</dbReference>
<keyword evidence="1" id="KW-0067">ATP-binding</keyword>
<dbReference type="InterPro" id="IPR027417">
    <property type="entry name" value="P-loop_NTPase"/>
</dbReference>
<dbReference type="Gene3D" id="3.40.50.300">
    <property type="entry name" value="P-loop containing nucleotide triphosphate hydrolases"/>
    <property type="match status" value="2"/>
</dbReference>
<dbReference type="PIRSF" id="PIRSF015040">
    <property type="entry name" value="ATPase_SAG2001_prd"/>
    <property type="match status" value="1"/>
</dbReference>
<dbReference type="SUPFAM" id="SSF52540">
    <property type="entry name" value="P-loop containing nucleoside triphosphate hydrolases"/>
    <property type="match status" value="1"/>
</dbReference>
<dbReference type="PANTHER" id="PTHR30121:SF6">
    <property type="entry name" value="SLR6007 PROTEIN"/>
    <property type="match status" value="1"/>
</dbReference>
<evidence type="ECO:0000313" key="2">
    <source>
        <dbReference type="Proteomes" id="UP000824058"/>
    </source>
</evidence>
<dbReference type="Pfam" id="PF12846">
    <property type="entry name" value="AAA_10"/>
    <property type="match status" value="1"/>
</dbReference>
<reference evidence="1" key="1">
    <citation type="journal article" date="2021" name="PeerJ">
        <title>Extensive microbial diversity within the chicken gut microbiome revealed by metagenomics and culture.</title>
        <authorList>
            <person name="Gilroy R."/>
            <person name="Ravi A."/>
            <person name="Getino M."/>
            <person name="Pursley I."/>
            <person name="Horton D.L."/>
            <person name="Alikhan N.F."/>
            <person name="Baker D."/>
            <person name="Gharbi K."/>
            <person name="Hall N."/>
            <person name="Watson M."/>
            <person name="Adriaenssens E.M."/>
            <person name="Foster-Nyarko E."/>
            <person name="Jarju S."/>
            <person name="Secka A."/>
            <person name="Antonio M."/>
            <person name="Oren A."/>
            <person name="Chaudhuri R.R."/>
            <person name="La Ragione R."/>
            <person name="Hildebrand F."/>
            <person name="Pallen M.J."/>
        </authorList>
    </citation>
    <scope>NUCLEOTIDE SEQUENCE</scope>
    <source>
        <strain evidence="1">ChiBcolR9-63</strain>
    </source>
</reference>
<dbReference type="PANTHER" id="PTHR30121">
    <property type="entry name" value="UNCHARACTERIZED PROTEIN YJGR-RELATED"/>
    <property type="match status" value="1"/>
</dbReference>
<reference evidence="1" key="2">
    <citation type="submission" date="2021-04" db="EMBL/GenBank/DDBJ databases">
        <authorList>
            <person name="Gilroy R."/>
        </authorList>
    </citation>
    <scope>NUCLEOTIDE SEQUENCE</scope>
    <source>
        <strain evidence="1">ChiBcolR9-63</strain>
    </source>
</reference>
<comment type="caution">
    <text evidence="1">The sequence shown here is derived from an EMBL/GenBank/DDBJ whole genome shotgun (WGS) entry which is preliminary data.</text>
</comment>
<dbReference type="EMBL" id="DXBD01000006">
    <property type="protein sequence ID" value="HIZ66987.1"/>
    <property type="molecule type" value="Genomic_DNA"/>
</dbReference>
<protein>
    <submittedName>
        <fullName evidence="1">ATP-binding protein</fullName>
    </submittedName>
</protein>
<dbReference type="CDD" id="cd01127">
    <property type="entry name" value="TrwB_TraG_TraD_VirD4"/>
    <property type="match status" value="1"/>
</dbReference>
<keyword evidence="1" id="KW-0547">Nucleotide-binding</keyword>